<name>A0A8J3J3G9_9ACTN</name>
<evidence type="ECO:0000259" key="3">
    <source>
        <dbReference type="PROSITE" id="PS51186"/>
    </source>
</evidence>
<dbReference type="CDD" id="cd04301">
    <property type="entry name" value="NAT_SF"/>
    <property type="match status" value="1"/>
</dbReference>
<protein>
    <submittedName>
        <fullName evidence="4">GCN5 family N-acetyltransferase</fullName>
    </submittedName>
</protein>
<dbReference type="Gene3D" id="3.40.630.30">
    <property type="match status" value="1"/>
</dbReference>
<sequence length="169" mass="18547">MEIREARAADVVRLGAIQLAAGAAFRTVGLAWAADNPVPTDDVYAEYVREGRAWVADDPGPVAFVLVDVVDGCAHVEQVSVHPDHAGQGIGRRLIDRVDRWAADRGLPALTLCTFRAVPWNAPYYARLGFREITAPPGPELAWLLRAERRFGIDPATRVPMRRPVTATR</sequence>
<dbReference type="InterPro" id="IPR016181">
    <property type="entry name" value="Acyl_CoA_acyltransferase"/>
</dbReference>
<proteinExistence type="predicted"/>
<dbReference type="Proteomes" id="UP000612808">
    <property type="component" value="Unassembled WGS sequence"/>
</dbReference>
<gene>
    <name evidence="4" type="ORF">Aru02nite_21560</name>
</gene>
<dbReference type="AlphaFoldDB" id="A0A8J3J3G9"/>
<dbReference type="EMBL" id="BOMB01000012">
    <property type="protein sequence ID" value="GID11267.1"/>
    <property type="molecule type" value="Genomic_DNA"/>
</dbReference>
<dbReference type="SUPFAM" id="SSF55729">
    <property type="entry name" value="Acyl-CoA N-acyltransferases (Nat)"/>
    <property type="match status" value="1"/>
</dbReference>
<evidence type="ECO:0000256" key="1">
    <source>
        <dbReference type="ARBA" id="ARBA00022679"/>
    </source>
</evidence>
<dbReference type="PANTHER" id="PTHR43800">
    <property type="entry name" value="PEPTIDYL-LYSINE N-ACETYLTRANSFERASE YJAB"/>
    <property type="match status" value="1"/>
</dbReference>
<keyword evidence="5" id="KW-1185">Reference proteome</keyword>
<dbReference type="PROSITE" id="PS51186">
    <property type="entry name" value="GNAT"/>
    <property type="match status" value="1"/>
</dbReference>
<keyword evidence="1" id="KW-0808">Transferase</keyword>
<feature type="domain" description="N-acetyltransferase" evidence="3">
    <location>
        <begin position="1"/>
        <end position="150"/>
    </location>
</feature>
<comment type="caution">
    <text evidence="4">The sequence shown here is derived from an EMBL/GenBank/DDBJ whole genome shotgun (WGS) entry which is preliminary data.</text>
</comment>
<evidence type="ECO:0000313" key="5">
    <source>
        <dbReference type="Proteomes" id="UP000612808"/>
    </source>
</evidence>
<dbReference type="Pfam" id="PF00583">
    <property type="entry name" value="Acetyltransf_1"/>
    <property type="match status" value="1"/>
</dbReference>
<evidence type="ECO:0000313" key="4">
    <source>
        <dbReference type="EMBL" id="GID11267.1"/>
    </source>
</evidence>
<dbReference type="GO" id="GO:0016747">
    <property type="term" value="F:acyltransferase activity, transferring groups other than amino-acyl groups"/>
    <property type="evidence" value="ECO:0007669"/>
    <property type="project" value="InterPro"/>
</dbReference>
<organism evidence="4 5">
    <name type="scientific">Actinocatenispora rupis</name>
    <dbReference type="NCBI Taxonomy" id="519421"/>
    <lineage>
        <taxon>Bacteria</taxon>
        <taxon>Bacillati</taxon>
        <taxon>Actinomycetota</taxon>
        <taxon>Actinomycetes</taxon>
        <taxon>Micromonosporales</taxon>
        <taxon>Micromonosporaceae</taxon>
        <taxon>Actinocatenispora</taxon>
    </lineage>
</organism>
<dbReference type="PANTHER" id="PTHR43800:SF1">
    <property type="entry name" value="PEPTIDYL-LYSINE N-ACETYLTRANSFERASE YJAB"/>
    <property type="match status" value="1"/>
</dbReference>
<dbReference type="InterPro" id="IPR000182">
    <property type="entry name" value="GNAT_dom"/>
</dbReference>
<accession>A0A8J3J3G9</accession>
<evidence type="ECO:0000256" key="2">
    <source>
        <dbReference type="ARBA" id="ARBA00023315"/>
    </source>
</evidence>
<dbReference type="RefSeq" id="WP_203657221.1">
    <property type="nucleotide sequence ID" value="NZ_BAAAZM010000006.1"/>
</dbReference>
<keyword evidence="2" id="KW-0012">Acyltransferase</keyword>
<reference evidence="4" key="1">
    <citation type="submission" date="2021-01" db="EMBL/GenBank/DDBJ databases">
        <title>Whole genome shotgun sequence of Actinocatenispora rupis NBRC 107355.</title>
        <authorList>
            <person name="Komaki H."/>
            <person name="Tamura T."/>
        </authorList>
    </citation>
    <scope>NUCLEOTIDE SEQUENCE</scope>
    <source>
        <strain evidence="4">NBRC 107355</strain>
    </source>
</reference>